<organism evidence="1 2">
    <name type="scientific">Coemansia furcata</name>
    <dbReference type="NCBI Taxonomy" id="417177"/>
    <lineage>
        <taxon>Eukaryota</taxon>
        <taxon>Fungi</taxon>
        <taxon>Fungi incertae sedis</taxon>
        <taxon>Zoopagomycota</taxon>
        <taxon>Kickxellomycotina</taxon>
        <taxon>Kickxellomycetes</taxon>
        <taxon>Kickxellales</taxon>
        <taxon>Kickxellaceae</taxon>
        <taxon>Coemansia</taxon>
    </lineage>
</organism>
<gene>
    <name evidence="1" type="ORF">H4S07_000951</name>
</gene>
<sequence>TAESVQLPSFYRSSVLATRHSQMAAAGAAMTNYHSRNYAMAADMPALSIPNSSLAFGARSTPRASRESLGLSRGNEAPSSDKGSKSRPAPLLIYPANHPVALAHEALHGRRAMTSRDMQHSGRTSSSGGRNSTCESCASHGSRHSERSLRHHSEIISAARYYSLSRQQWGAHCRPLSSGLVYISGLANDSESSRLSAAHPWDSSRRLIHKPSLASTAPHTRGASPLANEHRPLYGLYAQRPVAPPPQHTAQKGRRMAKHMSMPVASGAIDGVEPECSDQGAAAYMATRHARQLSMPPAAASQKKKQSRQSGATFAHGSQHPSANAEGTPPTDLLPKALQALDGMAKTSVHVNMPGKPPPNAAAPTQRAQQGLFLGALFGHRGKRRETQGQIQRIERRVHMLVATGALRVATRAMVPLVTQLCMVVWSTMHALNAPSGVLTKVYIAAILLLSTQGLLDMALYHIFDTQADNSDVSLPSYNNGSTSGSGGGKVTSFVPQRYPQSSFIYAENTPRASQDGQQPSSHWHDAYYRPLAARVSAEGKRRAMAAHHGRRPGHQRSISLTSAAGGGRQFVFNVDSLNIRRADRTSNAMQSDTLHDGSDCVAWSHMDALSAHDASSISQFSATAAAPHTQHHPVLSGWEEAEESPRSSSSSSPPEEC</sequence>
<protein>
    <submittedName>
        <fullName evidence="1">Uncharacterized protein</fullName>
    </submittedName>
</protein>
<reference evidence="1" key="1">
    <citation type="submission" date="2022-07" db="EMBL/GenBank/DDBJ databases">
        <title>Phylogenomic reconstructions and comparative analyses of Kickxellomycotina fungi.</title>
        <authorList>
            <person name="Reynolds N.K."/>
            <person name="Stajich J.E."/>
            <person name="Barry K."/>
            <person name="Grigoriev I.V."/>
            <person name="Crous P."/>
            <person name="Smith M.E."/>
        </authorList>
    </citation>
    <scope>NUCLEOTIDE SEQUENCE</scope>
    <source>
        <strain evidence="1">CBS 102833</strain>
    </source>
</reference>
<comment type="caution">
    <text evidence="1">The sequence shown here is derived from an EMBL/GenBank/DDBJ whole genome shotgun (WGS) entry which is preliminary data.</text>
</comment>
<feature type="non-terminal residue" evidence="1">
    <location>
        <position position="1"/>
    </location>
</feature>
<dbReference type="Proteomes" id="UP001140096">
    <property type="component" value="Unassembled WGS sequence"/>
</dbReference>
<accession>A0ACC1LQS8</accession>
<dbReference type="EMBL" id="JANBUP010000110">
    <property type="protein sequence ID" value="KAJ2813070.1"/>
    <property type="molecule type" value="Genomic_DNA"/>
</dbReference>
<evidence type="ECO:0000313" key="2">
    <source>
        <dbReference type="Proteomes" id="UP001140096"/>
    </source>
</evidence>
<name>A0ACC1LQS8_9FUNG</name>
<keyword evidence="2" id="KW-1185">Reference proteome</keyword>
<proteinExistence type="predicted"/>
<evidence type="ECO:0000313" key="1">
    <source>
        <dbReference type="EMBL" id="KAJ2813070.1"/>
    </source>
</evidence>